<dbReference type="AlphaFoldDB" id="A0A0E9XPV5"/>
<dbReference type="EMBL" id="GBXM01003820">
    <property type="protein sequence ID" value="JAI04758.1"/>
    <property type="molecule type" value="Transcribed_RNA"/>
</dbReference>
<proteinExistence type="predicted"/>
<reference evidence="1" key="1">
    <citation type="submission" date="2014-11" db="EMBL/GenBank/DDBJ databases">
        <authorList>
            <person name="Amaro Gonzalez C."/>
        </authorList>
    </citation>
    <scope>NUCLEOTIDE SEQUENCE</scope>
</reference>
<sequence>MPDLGVDGNEDTPKLRFLLDQQHTNHPKCVQLYWNASGHKTLWWGTDGTWTTIPSDSNMISASEGTSSRLA</sequence>
<accession>A0A0E9XPV5</accession>
<evidence type="ECO:0000313" key="1">
    <source>
        <dbReference type="EMBL" id="JAI04758.1"/>
    </source>
</evidence>
<reference evidence="1" key="2">
    <citation type="journal article" date="2015" name="Fish Shellfish Immunol.">
        <title>Early steps in the European eel (Anguilla anguilla)-Vibrio vulnificus interaction in the gills: Role of the RtxA13 toxin.</title>
        <authorList>
            <person name="Callol A."/>
            <person name="Pajuelo D."/>
            <person name="Ebbesson L."/>
            <person name="Teles M."/>
            <person name="MacKenzie S."/>
            <person name="Amaro C."/>
        </authorList>
    </citation>
    <scope>NUCLEOTIDE SEQUENCE</scope>
</reference>
<organism evidence="1">
    <name type="scientific">Anguilla anguilla</name>
    <name type="common">European freshwater eel</name>
    <name type="synonym">Muraena anguilla</name>
    <dbReference type="NCBI Taxonomy" id="7936"/>
    <lineage>
        <taxon>Eukaryota</taxon>
        <taxon>Metazoa</taxon>
        <taxon>Chordata</taxon>
        <taxon>Craniata</taxon>
        <taxon>Vertebrata</taxon>
        <taxon>Euteleostomi</taxon>
        <taxon>Actinopterygii</taxon>
        <taxon>Neopterygii</taxon>
        <taxon>Teleostei</taxon>
        <taxon>Anguilliformes</taxon>
        <taxon>Anguillidae</taxon>
        <taxon>Anguilla</taxon>
    </lineage>
</organism>
<protein>
    <submittedName>
        <fullName evidence="1">Uncharacterized protein</fullName>
    </submittedName>
</protein>
<name>A0A0E9XPV5_ANGAN</name>